<dbReference type="InterPro" id="IPR036514">
    <property type="entry name" value="SGNH_hydro_sf"/>
</dbReference>
<dbReference type="InterPro" id="IPR036736">
    <property type="entry name" value="ACP-like_sf"/>
</dbReference>
<gene>
    <name evidence="3" type="ORF">JOL79_04905</name>
</gene>
<feature type="compositionally biased region" description="Basic and acidic residues" evidence="1">
    <location>
        <begin position="176"/>
        <end position="193"/>
    </location>
</feature>
<dbReference type="InterPro" id="IPR010037">
    <property type="entry name" value="FkbH_domain"/>
</dbReference>
<accession>A0A940WKF8</accession>
<feature type="region of interest" description="Disordered" evidence="1">
    <location>
        <begin position="562"/>
        <end position="591"/>
    </location>
</feature>
<dbReference type="AlphaFoldDB" id="A0A940WKF8"/>
<organism evidence="3 4">
    <name type="scientific">Microbispora oryzae</name>
    <dbReference type="NCBI Taxonomy" id="2806554"/>
    <lineage>
        <taxon>Bacteria</taxon>
        <taxon>Bacillati</taxon>
        <taxon>Actinomycetota</taxon>
        <taxon>Actinomycetes</taxon>
        <taxon>Streptosporangiales</taxon>
        <taxon>Streptosporangiaceae</taxon>
        <taxon>Microbispora</taxon>
    </lineage>
</organism>
<comment type="caution">
    <text evidence="3">The sequence shown here is derived from an EMBL/GenBank/DDBJ whole genome shotgun (WGS) entry which is preliminary data.</text>
</comment>
<dbReference type="EMBL" id="JAFCNB010000002">
    <property type="protein sequence ID" value="MBP2703140.1"/>
    <property type="molecule type" value="Genomic_DNA"/>
</dbReference>
<protein>
    <submittedName>
        <fullName evidence="3">HAD-IIIC family phosphatase</fullName>
    </submittedName>
</protein>
<dbReference type="Gene3D" id="3.40.50.1820">
    <property type="entry name" value="alpha/beta hydrolase"/>
    <property type="match status" value="1"/>
</dbReference>
<dbReference type="RefSeq" id="WP_210154438.1">
    <property type="nucleotide sequence ID" value="NZ_JAFCNB010000002.1"/>
</dbReference>
<dbReference type="Pfam" id="PF00550">
    <property type="entry name" value="PP-binding"/>
    <property type="match status" value="1"/>
</dbReference>
<sequence>MNDHAFRLGVAATFTADPLAEPLRFWLAEAGLGGGPAFAPYGQVFPALLDPGDVFGGPGAVAVLVRAEDLIQGDGPAAVGAADSVDAADAADAADAVVADLVAALRTSARGTRVPHVLVVCPPSPGGGAHAAHARLTAGVAKRLADDPAVSVLDGAEPYEPGGVVAGRAGGGGPQRDGDGGHDEGDGVHDAFADRTGNIPYTERYFAALAGAIVRRAHAMRTPRPKVIVADCDGTLWDGVVGEDGPDGVEIGPARLEVWHELARQVEAGRLLCLSSKNDEDDVRAVFARHPELPIGLDRITATRIGWGAKSAALRSLADELNLGLDSFVFLDDSPVECAEVRAACPEALTLRLPADPAEAAAFLRNCWPLDVTTVTATDRDRTRLYQEERRRDRARSEMSLADFFATLDLRVTITPVGPEHEARAVQLAGRTNQFNLSGERSPGGERHVVAVGDRFGDYGVVGLTAVRQDGDTLRVDAFLLSCRALGRGVEHRMLAHLGALAAGRGLSRVALAFRESARNRPARDFLDGLPSVREDGEGVVWYVLDAGAAAAVAYVPGSRTAAAEPTATEPEPQPGTEPAVPAGEPQAGGPADWARIERIATRLTSAGAALDAMRHDRPRIGPVDGASPVEASVMRWWAELLDTPPASVDDGFFELGGHSLRLVQFMARVRAEYGVELPFDTLYTTSFTVAQVAKVIEERQLAQAGDEELAGLLDELAGLSEEEIDALLSAGDG</sequence>
<dbReference type="InterPro" id="IPR010033">
    <property type="entry name" value="HAD_SF_ppase_IIIC"/>
</dbReference>
<keyword evidence="4" id="KW-1185">Reference proteome</keyword>
<reference evidence="3" key="1">
    <citation type="submission" date="2021-02" db="EMBL/GenBank/DDBJ databases">
        <title>Draft genome sequence of Microbispora sp. RL4-1S isolated from rice leaves in Thailand.</title>
        <authorList>
            <person name="Muangham S."/>
            <person name="Duangmal K."/>
        </authorList>
    </citation>
    <scope>NUCLEOTIDE SEQUENCE</scope>
    <source>
        <strain evidence="3">RL4-1S</strain>
    </source>
</reference>
<dbReference type="SUPFAM" id="SSF47336">
    <property type="entry name" value="ACP-like"/>
    <property type="match status" value="1"/>
</dbReference>
<evidence type="ECO:0000256" key="1">
    <source>
        <dbReference type="SAM" id="MobiDB-lite"/>
    </source>
</evidence>
<dbReference type="NCBIfam" id="TIGR01686">
    <property type="entry name" value="FkbH"/>
    <property type="match status" value="1"/>
</dbReference>
<feature type="region of interest" description="Disordered" evidence="1">
    <location>
        <begin position="155"/>
        <end position="194"/>
    </location>
</feature>
<feature type="compositionally biased region" description="Gly residues" evidence="1">
    <location>
        <begin position="164"/>
        <end position="175"/>
    </location>
</feature>
<dbReference type="SUPFAM" id="SSF56784">
    <property type="entry name" value="HAD-like"/>
    <property type="match status" value="1"/>
</dbReference>
<evidence type="ECO:0000313" key="3">
    <source>
        <dbReference type="EMBL" id="MBP2703140.1"/>
    </source>
</evidence>
<dbReference type="InterPro" id="IPR023214">
    <property type="entry name" value="HAD_sf"/>
</dbReference>
<proteinExistence type="predicted"/>
<dbReference type="InterPro" id="IPR036412">
    <property type="entry name" value="HAD-like_sf"/>
</dbReference>
<name>A0A940WKF8_9ACTN</name>
<dbReference type="InterPro" id="IPR029058">
    <property type="entry name" value="AB_hydrolase_fold"/>
</dbReference>
<dbReference type="NCBIfam" id="TIGR01681">
    <property type="entry name" value="HAD-SF-IIIC"/>
    <property type="match status" value="1"/>
</dbReference>
<dbReference type="Gene3D" id="3.40.50.1110">
    <property type="entry name" value="SGNH hydrolase"/>
    <property type="match status" value="1"/>
</dbReference>
<feature type="domain" description="Carrier" evidence="2">
    <location>
        <begin position="625"/>
        <end position="701"/>
    </location>
</feature>
<dbReference type="PROSITE" id="PS50075">
    <property type="entry name" value="CARRIER"/>
    <property type="match status" value="1"/>
</dbReference>
<evidence type="ECO:0000259" key="2">
    <source>
        <dbReference type="PROSITE" id="PS50075"/>
    </source>
</evidence>
<feature type="compositionally biased region" description="Low complexity" evidence="1">
    <location>
        <begin position="562"/>
        <end position="580"/>
    </location>
</feature>
<dbReference type="Gene3D" id="3.40.50.1000">
    <property type="entry name" value="HAD superfamily/HAD-like"/>
    <property type="match status" value="1"/>
</dbReference>
<dbReference type="InterPro" id="IPR009081">
    <property type="entry name" value="PP-bd_ACP"/>
</dbReference>
<evidence type="ECO:0000313" key="4">
    <source>
        <dbReference type="Proteomes" id="UP000674234"/>
    </source>
</evidence>
<dbReference type="Proteomes" id="UP000674234">
    <property type="component" value="Unassembled WGS sequence"/>
</dbReference>